<keyword evidence="6" id="KW-0788">Thiol protease</keyword>
<evidence type="ECO:0000259" key="11">
    <source>
        <dbReference type="PROSITE" id="PS50893"/>
    </source>
</evidence>
<evidence type="ECO:0000256" key="1">
    <source>
        <dbReference type="ARBA" id="ARBA00004651"/>
    </source>
</evidence>
<keyword evidence="6" id="KW-0645">Protease</keyword>
<feature type="domain" description="ABC transmembrane type-1" evidence="12">
    <location>
        <begin position="1"/>
        <end position="300"/>
    </location>
</feature>
<dbReference type="InterPro" id="IPR036640">
    <property type="entry name" value="ABC1_TM_sf"/>
</dbReference>
<dbReference type="Pfam" id="PF00005">
    <property type="entry name" value="ABC_tran"/>
    <property type="match status" value="1"/>
</dbReference>
<evidence type="ECO:0000256" key="10">
    <source>
        <dbReference type="SAM" id="Phobius"/>
    </source>
</evidence>
<evidence type="ECO:0000259" key="12">
    <source>
        <dbReference type="PROSITE" id="PS50929"/>
    </source>
</evidence>
<feature type="transmembrane region" description="Helical" evidence="10">
    <location>
        <begin position="58"/>
        <end position="79"/>
    </location>
</feature>
<evidence type="ECO:0000313" key="13">
    <source>
        <dbReference type="EMBL" id="HIU10799.1"/>
    </source>
</evidence>
<accession>A0A9D1KYX5</accession>
<dbReference type="PANTHER" id="PTHR43394:SF1">
    <property type="entry name" value="ATP-BINDING CASSETTE SUB-FAMILY B MEMBER 10, MITOCHONDRIAL"/>
    <property type="match status" value="1"/>
</dbReference>
<dbReference type="Gene3D" id="3.40.50.300">
    <property type="entry name" value="P-loop containing nucleotide triphosphate hydrolases"/>
    <property type="match status" value="1"/>
</dbReference>
<feature type="transmembrane region" description="Helical" evidence="10">
    <location>
        <begin position="159"/>
        <end position="176"/>
    </location>
</feature>
<dbReference type="PROSITE" id="PS00211">
    <property type="entry name" value="ABC_TRANSPORTER_1"/>
    <property type="match status" value="1"/>
</dbReference>
<feature type="transmembrane region" description="Helical" evidence="10">
    <location>
        <begin position="197"/>
        <end position="220"/>
    </location>
</feature>
<dbReference type="GO" id="GO:0015421">
    <property type="term" value="F:ABC-type oligopeptide transporter activity"/>
    <property type="evidence" value="ECO:0007669"/>
    <property type="project" value="TreeGrafter"/>
</dbReference>
<dbReference type="FunFam" id="3.40.50.300:FF:000299">
    <property type="entry name" value="ABC transporter ATP-binding protein/permease"/>
    <property type="match status" value="1"/>
</dbReference>
<dbReference type="SUPFAM" id="SSF90123">
    <property type="entry name" value="ABC transporter transmembrane region"/>
    <property type="match status" value="1"/>
</dbReference>
<evidence type="ECO:0000256" key="3">
    <source>
        <dbReference type="ARBA" id="ARBA00022475"/>
    </source>
</evidence>
<keyword evidence="6" id="KW-0378">Hydrolase</keyword>
<reference evidence="13" key="1">
    <citation type="submission" date="2020-10" db="EMBL/GenBank/DDBJ databases">
        <authorList>
            <person name="Gilroy R."/>
        </authorList>
    </citation>
    <scope>NUCLEOTIDE SEQUENCE</scope>
    <source>
        <strain evidence="13">2830</strain>
    </source>
</reference>
<dbReference type="InterPro" id="IPR039421">
    <property type="entry name" value="Type_1_exporter"/>
</dbReference>
<keyword evidence="9 10" id="KW-0472">Membrane</keyword>
<keyword evidence="7 13" id="KW-0067">ATP-binding</keyword>
<evidence type="ECO:0000256" key="5">
    <source>
        <dbReference type="ARBA" id="ARBA00022741"/>
    </source>
</evidence>
<dbReference type="GO" id="GO:0005886">
    <property type="term" value="C:plasma membrane"/>
    <property type="evidence" value="ECO:0007669"/>
    <property type="project" value="UniProtKB-SubCell"/>
</dbReference>
<name>A0A9D1KYX5_9FIRM</name>
<dbReference type="SMART" id="SM00382">
    <property type="entry name" value="AAA"/>
    <property type="match status" value="1"/>
</dbReference>
<feature type="transmembrane region" description="Helical" evidence="10">
    <location>
        <begin position="12"/>
        <end position="38"/>
    </location>
</feature>
<evidence type="ECO:0000313" key="14">
    <source>
        <dbReference type="Proteomes" id="UP000824124"/>
    </source>
</evidence>
<evidence type="ECO:0000256" key="8">
    <source>
        <dbReference type="ARBA" id="ARBA00022989"/>
    </source>
</evidence>
<dbReference type="InterPro" id="IPR017871">
    <property type="entry name" value="ABC_transporter-like_CS"/>
</dbReference>
<dbReference type="CDD" id="cd07346">
    <property type="entry name" value="ABC_6TM_exporters"/>
    <property type="match status" value="1"/>
</dbReference>
<dbReference type="InterPro" id="IPR011527">
    <property type="entry name" value="ABC1_TM_dom"/>
</dbReference>
<dbReference type="InterPro" id="IPR003593">
    <property type="entry name" value="AAA+_ATPase"/>
</dbReference>
<organism evidence="13 14">
    <name type="scientific">Candidatus Avidehalobacter gallistercoris</name>
    <dbReference type="NCBI Taxonomy" id="2840694"/>
    <lineage>
        <taxon>Bacteria</taxon>
        <taxon>Bacillati</taxon>
        <taxon>Bacillota</taxon>
        <taxon>Clostridia</taxon>
        <taxon>Eubacteriales</taxon>
        <taxon>Peptococcaceae</taxon>
        <taxon>Peptococcaceae incertae sedis</taxon>
        <taxon>Candidatus Avidehalobacter</taxon>
    </lineage>
</organism>
<proteinExistence type="predicted"/>
<dbReference type="GO" id="GO:0016887">
    <property type="term" value="F:ATP hydrolysis activity"/>
    <property type="evidence" value="ECO:0007669"/>
    <property type="project" value="InterPro"/>
</dbReference>
<comment type="subcellular location">
    <subcellularLocation>
        <location evidence="1">Cell membrane</location>
        <topology evidence="1">Multi-pass membrane protein</topology>
    </subcellularLocation>
</comment>
<keyword evidence="3" id="KW-1003">Cell membrane</keyword>
<evidence type="ECO:0000256" key="2">
    <source>
        <dbReference type="ARBA" id="ARBA00022448"/>
    </source>
</evidence>
<keyword evidence="4 10" id="KW-0812">Transmembrane</keyword>
<dbReference type="GO" id="GO:0005524">
    <property type="term" value="F:ATP binding"/>
    <property type="evidence" value="ECO:0007669"/>
    <property type="project" value="UniProtKB-KW"/>
</dbReference>
<dbReference type="EMBL" id="DVMH01000030">
    <property type="protein sequence ID" value="HIU10799.1"/>
    <property type="molecule type" value="Genomic_DNA"/>
</dbReference>
<dbReference type="InterPro" id="IPR003439">
    <property type="entry name" value="ABC_transporter-like_ATP-bd"/>
</dbReference>
<dbReference type="Pfam" id="PF00664">
    <property type="entry name" value="ABC_membrane"/>
    <property type="match status" value="1"/>
</dbReference>
<protein>
    <submittedName>
        <fullName evidence="13">ABC transporter ATP-binding protein</fullName>
    </submittedName>
</protein>
<reference evidence="13" key="2">
    <citation type="journal article" date="2021" name="PeerJ">
        <title>Extensive microbial diversity within the chicken gut microbiome revealed by metagenomics and culture.</title>
        <authorList>
            <person name="Gilroy R."/>
            <person name="Ravi A."/>
            <person name="Getino M."/>
            <person name="Pursley I."/>
            <person name="Horton D.L."/>
            <person name="Alikhan N.F."/>
            <person name="Baker D."/>
            <person name="Gharbi K."/>
            <person name="Hall N."/>
            <person name="Watson M."/>
            <person name="Adriaenssens E.M."/>
            <person name="Foster-Nyarko E."/>
            <person name="Jarju S."/>
            <person name="Secka A."/>
            <person name="Antonio M."/>
            <person name="Oren A."/>
            <person name="Chaudhuri R.R."/>
            <person name="La Ragione R."/>
            <person name="Hildebrand F."/>
            <person name="Pallen M.J."/>
        </authorList>
    </citation>
    <scope>NUCLEOTIDE SEQUENCE</scope>
    <source>
        <strain evidence="13">2830</strain>
    </source>
</reference>
<keyword evidence="2" id="KW-0813">Transport</keyword>
<dbReference type="Proteomes" id="UP000824124">
    <property type="component" value="Unassembled WGS sequence"/>
</dbReference>
<dbReference type="PANTHER" id="PTHR43394">
    <property type="entry name" value="ATP-DEPENDENT PERMEASE MDL1, MITOCHONDRIAL"/>
    <property type="match status" value="1"/>
</dbReference>
<feature type="domain" description="ABC transporter" evidence="11">
    <location>
        <begin position="332"/>
        <end position="539"/>
    </location>
</feature>
<gene>
    <name evidence="13" type="ORF">IAB00_06140</name>
</gene>
<feature type="transmembrane region" description="Helical" evidence="10">
    <location>
        <begin position="271"/>
        <end position="291"/>
    </location>
</feature>
<dbReference type="InterPro" id="IPR027417">
    <property type="entry name" value="P-loop_NTPase"/>
</dbReference>
<dbReference type="AlphaFoldDB" id="A0A9D1KYX5"/>
<comment type="caution">
    <text evidence="13">The sequence shown here is derived from an EMBL/GenBank/DDBJ whole genome shotgun (WGS) entry which is preliminary data.</text>
</comment>
<evidence type="ECO:0000256" key="4">
    <source>
        <dbReference type="ARBA" id="ARBA00022692"/>
    </source>
</evidence>
<evidence type="ECO:0000256" key="9">
    <source>
        <dbReference type="ARBA" id="ARBA00023136"/>
    </source>
</evidence>
<keyword evidence="5" id="KW-0547">Nucleotide-binding</keyword>
<feature type="transmembrane region" description="Helical" evidence="10">
    <location>
        <begin position="136"/>
        <end position="153"/>
    </location>
</feature>
<evidence type="ECO:0000256" key="6">
    <source>
        <dbReference type="ARBA" id="ARBA00022807"/>
    </source>
</evidence>
<dbReference type="PROSITE" id="PS50893">
    <property type="entry name" value="ABC_TRANSPORTER_2"/>
    <property type="match status" value="1"/>
</dbReference>
<sequence>MMLLKVLKMMGGALAPYMFGILLMTASLRGFMVVKAFLIRDVFAWLEEMDEGGLASVILQNLAVGCVLLLVYIFTSYVYKIASKRGVMNLKNVVYAKILRLPMCYFADNGSGDLISRVFYDMGQTSDIYEAKFRRLVAPIISAAVYFGVMLYMNVPLALGLFAANLLAMLLNARYIGKTRRLRRGISAMNAVMTEQLNNVIGGMGIVKIFGIGGQLAAAYSRDNDELVRRQKKDARLTGELDSVNTFFDFFCSFAFLCLGVWFVARGEATLGVLAAIYSLYGDFSSQFLLVCKYLPSLSGCLVSAERIFALLDEKEEADPVALPPVEENFAVEMRGVTFGYDEQRQILQNFSMQIEPNAVTAITGPSGRGKSTLGKLLLGFYLPASGGVYIGGHSIGELGLSKARELVAYVPQEPYIFNVTLGENIRYGRPDATDAEVIQAAKFANAHNFIMQRPEGYEAPAGERGSFLSGGEKQRIAIARAILKDAPILLLDEATSALDNANERMVQNALNNLMRDKTTIMIAHRSTSIANADQVVKI</sequence>
<dbReference type="GO" id="GO:0008234">
    <property type="term" value="F:cysteine-type peptidase activity"/>
    <property type="evidence" value="ECO:0007669"/>
    <property type="project" value="UniProtKB-KW"/>
</dbReference>
<dbReference type="PROSITE" id="PS50929">
    <property type="entry name" value="ABC_TM1F"/>
    <property type="match status" value="1"/>
</dbReference>
<evidence type="ECO:0000256" key="7">
    <source>
        <dbReference type="ARBA" id="ARBA00022840"/>
    </source>
</evidence>
<feature type="transmembrane region" description="Helical" evidence="10">
    <location>
        <begin position="246"/>
        <end position="264"/>
    </location>
</feature>
<dbReference type="SUPFAM" id="SSF52540">
    <property type="entry name" value="P-loop containing nucleoside triphosphate hydrolases"/>
    <property type="match status" value="1"/>
</dbReference>
<dbReference type="Gene3D" id="1.20.1560.10">
    <property type="entry name" value="ABC transporter type 1, transmembrane domain"/>
    <property type="match status" value="1"/>
</dbReference>
<keyword evidence="8 10" id="KW-1133">Transmembrane helix</keyword>